<protein>
    <submittedName>
        <fullName evidence="3">XRE family transcriptional regulator</fullName>
    </submittedName>
</protein>
<dbReference type="Proteomes" id="UP000291269">
    <property type="component" value="Unassembled WGS sequence"/>
</dbReference>
<organism evidence="3 4">
    <name type="scientific">Candidatus Borkfalkia ceftriaxoniphila</name>
    <dbReference type="NCBI Taxonomy" id="2508949"/>
    <lineage>
        <taxon>Bacteria</taxon>
        <taxon>Bacillati</taxon>
        <taxon>Bacillota</taxon>
        <taxon>Clostridia</taxon>
        <taxon>Christensenellales</taxon>
        <taxon>Christensenellaceae</taxon>
        <taxon>Candidatus Borkfalkia</taxon>
    </lineage>
</organism>
<reference evidence="3 4" key="1">
    <citation type="journal article" date="2019" name="Gut">
        <title>Antibiotics-induced monodominance of a novel gut bacterial order.</title>
        <authorList>
            <person name="Hildebrand F."/>
            <person name="Moitinho-Silva L."/>
            <person name="Blasche S."/>
            <person name="Jahn M.T."/>
            <person name="Gossmann T.I."/>
            <person name="Heuerta-Cepas J."/>
            <person name="Hercog R."/>
            <person name="Luetge M."/>
            <person name="Bahram M."/>
            <person name="Pryszlak A."/>
            <person name="Alves R.J."/>
            <person name="Waszak S.M."/>
            <person name="Zhu A."/>
            <person name="Ye L."/>
            <person name="Costea P.I."/>
            <person name="Aalvink S."/>
            <person name="Belzer C."/>
            <person name="Forslund S.K."/>
            <person name="Sunagawa S."/>
            <person name="Hentschel U."/>
            <person name="Merten C."/>
            <person name="Patil K.R."/>
            <person name="Benes V."/>
            <person name="Bork P."/>
        </authorList>
    </citation>
    <scope>NUCLEOTIDE SEQUENCE [LARGE SCALE GENOMIC DNA]</scope>
    <source>
        <strain evidence="3 4">HDS1380</strain>
    </source>
</reference>
<dbReference type="CDD" id="cd00093">
    <property type="entry name" value="HTH_XRE"/>
    <property type="match status" value="2"/>
</dbReference>
<gene>
    <name evidence="3" type="ORF">ESZ91_01875</name>
</gene>
<evidence type="ECO:0000256" key="1">
    <source>
        <dbReference type="ARBA" id="ARBA00023125"/>
    </source>
</evidence>
<proteinExistence type="predicted"/>
<sequence>MRILSRSRIIISGRYLDMDHFIIFNENIEDFIIKENTTVYQFSKAVGVSGQSVANWLQHNGYPDTESANKIANYLRVSLDFLFGLSDSPKPNNDANDLPFLEKFDLLRKKNRVSCYAVAKECSFGESAISKWRKGKQPKLENVIQIAKYFGCSLDYLIGKKY</sequence>
<dbReference type="InterPro" id="IPR001387">
    <property type="entry name" value="Cro/C1-type_HTH"/>
</dbReference>
<accession>A0A4Q2KB03</accession>
<evidence type="ECO:0000313" key="4">
    <source>
        <dbReference type="Proteomes" id="UP000291269"/>
    </source>
</evidence>
<comment type="caution">
    <text evidence="3">The sequence shown here is derived from an EMBL/GenBank/DDBJ whole genome shotgun (WGS) entry which is preliminary data.</text>
</comment>
<feature type="domain" description="HTH cro/C1-type" evidence="2">
    <location>
        <begin position="107"/>
        <end position="157"/>
    </location>
</feature>
<feature type="domain" description="HTH cro/C1-type" evidence="2">
    <location>
        <begin position="38"/>
        <end position="82"/>
    </location>
</feature>
<dbReference type="Gene3D" id="1.10.260.40">
    <property type="entry name" value="lambda repressor-like DNA-binding domains"/>
    <property type="match status" value="2"/>
</dbReference>
<evidence type="ECO:0000313" key="3">
    <source>
        <dbReference type="EMBL" id="RXZ61157.1"/>
    </source>
</evidence>
<evidence type="ECO:0000259" key="2">
    <source>
        <dbReference type="PROSITE" id="PS50943"/>
    </source>
</evidence>
<keyword evidence="1" id="KW-0238">DNA-binding</keyword>
<keyword evidence="4" id="KW-1185">Reference proteome</keyword>
<dbReference type="Pfam" id="PF01381">
    <property type="entry name" value="HTH_3"/>
    <property type="match status" value="2"/>
</dbReference>
<dbReference type="PROSITE" id="PS50943">
    <property type="entry name" value="HTH_CROC1"/>
    <property type="match status" value="2"/>
</dbReference>
<dbReference type="EMBL" id="SDOZ01000002">
    <property type="protein sequence ID" value="RXZ61157.1"/>
    <property type="molecule type" value="Genomic_DNA"/>
</dbReference>
<dbReference type="AlphaFoldDB" id="A0A4Q2KB03"/>
<dbReference type="InterPro" id="IPR010982">
    <property type="entry name" value="Lambda_DNA-bd_dom_sf"/>
</dbReference>
<dbReference type="PANTHER" id="PTHR46558">
    <property type="entry name" value="TRACRIPTIONAL REGULATORY PROTEIN-RELATED-RELATED"/>
    <property type="match status" value="1"/>
</dbReference>
<name>A0A4Q2KB03_9FIRM</name>
<dbReference type="GO" id="GO:0003677">
    <property type="term" value="F:DNA binding"/>
    <property type="evidence" value="ECO:0007669"/>
    <property type="project" value="UniProtKB-KW"/>
</dbReference>
<dbReference type="SMART" id="SM00530">
    <property type="entry name" value="HTH_XRE"/>
    <property type="match status" value="2"/>
</dbReference>
<dbReference type="SUPFAM" id="SSF47413">
    <property type="entry name" value="lambda repressor-like DNA-binding domains"/>
    <property type="match status" value="2"/>
</dbReference>
<dbReference type="PANTHER" id="PTHR46558:SF11">
    <property type="entry name" value="HTH-TYPE TRANSCRIPTIONAL REGULATOR XRE"/>
    <property type="match status" value="1"/>
</dbReference>
<dbReference type="OrthoDB" id="1653613at2"/>